<dbReference type="Proteomes" id="UP001325680">
    <property type="component" value="Chromosome"/>
</dbReference>
<dbReference type="Gene3D" id="3.40.50.11010">
    <property type="match status" value="1"/>
</dbReference>
<reference evidence="1 2" key="1">
    <citation type="submission" date="2023-12" db="EMBL/GenBank/DDBJ databases">
        <title>Genome sequencing and assembly of bacterial species from a model synthetic community.</title>
        <authorList>
            <person name="Hogle S.L."/>
        </authorList>
    </citation>
    <scope>NUCLEOTIDE SEQUENCE [LARGE SCALE GENOMIC DNA]</scope>
    <source>
        <strain evidence="1 2">HAMBI_3031</strain>
    </source>
</reference>
<dbReference type="GO" id="GO:0016757">
    <property type="term" value="F:glycosyltransferase activity"/>
    <property type="evidence" value="ECO:0007669"/>
    <property type="project" value="UniProtKB-KW"/>
</dbReference>
<evidence type="ECO:0000313" key="2">
    <source>
        <dbReference type="Proteomes" id="UP001325680"/>
    </source>
</evidence>
<gene>
    <name evidence="1" type="ORF">U0035_22160</name>
</gene>
<keyword evidence="2" id="KW-1185">Reference proteome</keyword>
<dbReference type="EC" id="2.4.-.-" evidence="1"/>
<dbReference type="EMBL" id="CP139960">
    <property type="protein sequence ID" value="WQD38382.1"/>
    <property type="molecule type" value="Genomic_DNA"/>
</dbReference>
<accession>A0ABZ0W7B6</accession>
<dbReference type="SUPFAM" id="SSF53756">
    <property type="entry name" value="UDP-Glycosyltransferase/glycogen phosphorylase"/>
    <property type="match status" value="1"/>
</dbReference>
<evidence type="ECO:0000313" key="1">
    <source>
        <dbReference type="EMBL" id="WQD38382.1"/>
    </source>
</evidence>
<dbReference type="Pfam" id="PF13692">
    <property type="entry name" value="Glyco_trans_1_4"/>
    <property type="match status" value="1"/>
</dbReference>
<dbReference type="RefSeq" id="WP_114791143.1">
    <property type="nucleotide sequence ID" value="NZ_CP139960.1"/>
</dbReference>
<dbReference type="Gene3D" id="3.40.50.2000">
    <property type="entry name" value="Glycogen Phosphorylase B"/>
    <property type="match status" value="1"/>
</dbReference>
<keyword evidence="1" id="KW-0328">Glycosyltransferase</keyword>
<protein>
    <submittedName>
        <fullName evidence="1">Glycosyltransferase</fullName>
        <ecNumber evidence="1">2.4.-.-</ecNumber>
    </submittedName>
</protein>
<keyword evidence="1" id="KW-0808">Transferase</keyword>
<organism evidence="1 2">
    <name type="scientific">Niabella yanshanensis</name>
    <dbReference type="NCBI Taxonomy" id="577386"/>
    <lineage>
        <taxon>Bacteria</taxon>
        <taxon>Pseudomonadati</taxon>
        <taxon>Bacteroidota</taxon>
        <taxon>Chitinophagia</taxon>
        <taxon>Chitinophagales</taxon>
        <taxon>Chitinophagaceae</taxon>
        <taxon>Niabella</taxon>
    </lineage>
</organism>
<sequence length="374" mass="43340">MNQKIDLIVFSHLRWYFVYQRPQHLISRFAQMYRTIYIEEPVFKNGDNGYSICYDQSGVLVITPEMNHAHDSDTDAVMTKILQQIFQDLAVRKYIIWYYTPMALPFTRHLDPMLTVYDCMDELSAFKFAPPALLELEKELLSKATLVFTGGRSLYEHKRAQSSAPVHCFPSSIDKSHFNKARLLQSDTDDQHHIPFPRFGFFGVIDERFDIDLIDAVAAQKTEWQFILIGPVVKIDEATLPRRNNIHYLGPKKYEELPAYISSWDVAILPFAVNESTRFISPTKTPEYLAAGKPVIATPIRDVIDPYGTLGFVKIVYDVASFIAYGEEELATKDMHKWQRIDAYLDTMSWDSTWNEMHHLIIQSMKQNKTLSYV</sequence>
<name>A0ABZ0W7B6_9BACT</name>
<proteinExistence type="predicted"/>